<gene>
    <name evidence="1" type="ORF">A4U43_C06F11660</name>
</gene>
<dbReference type="Proteomes" id="UP000243459">
    <property type="component" value="Chromosome 6"/>
</dbReference>
<organism evidence="1 2">
    <name type="scientific">Asparagus officinalis</name>
    <name type="common">Garden asparagus</name>
    <dbReference type="NCBI Taxonomy" id="4686"/>
    <lineage>
        <taxon>Eukaryota</taxon>
        <taxon>Viridiplantae</taxon>
        <taxon>Streptophyta</taxon>
        <taxon>Embryophyta</taxon>
        <taxon>Tracheophyta</taxon>
        <taxon>Spermatophyta</taxon>
        <taxon>Magnoliopsida</taxon>
        <taxon>Liliopsida</taxon>
        <taxon>Asparagales</taxon>
        <taxon>Asparagaceae</taxon>
        <taxon>Asparagoideae</taxon>
        <taxon>Asparagus</taxon>
    </lineage>
</organism>
<protein>
    <submittedName>
        <fullName evidence="1">Uncharacterized protein</fullName>
    </submittedName>
</protein>
<dbReference type="EMBL" id="CM007386">
    <property type="protein sequence ID" value="ONK66760.1"/>
    <property type="molecule type" value="Genomic_DNA"/>
</dbReference>
<dbReference type="Gramene" id="ONK66760">
    <property type="protein sequence ID" value="ONK66760"/>
    <property type="gene ID" value="A4U43_C06F11660"/>
</dbReference>
<evidence type="ECO:0000313" key="1">
    <source>
        <dbReference type="EMBL" id="ONK66760.1"/>
    </source>
</evidence>
<keyword evidence="2" id="KW-1185">Reference proteome</keyword>
<evidence type="ECO:0000313" key="2">
    <source>
        <dbReference type="Proteomes" id="UP000243459"/>
    </source>
</evidence>
<proteinExistence type="predicted"/>
<reference evidence="2" key="1">
    <citation type="journal article" date="2017" name="Nat. Commun.">
        <title>The asparagus genome sheds light on the origin and evolution of a young Y chromosome.</title>
        <authorList>
            <person name="Harkess A."/>
            <person name="Zhou J."/>
            <person name="Xu C."/>
            <person name="Bowers J.E."/>
            <person name="Van der Hulst R."/>
            <person name="Ayyampalayam S."/>
            <person name="Mercati F."/>
            <person name="Riccardi P."/>
            <person name="McKain M.R."/>
            <person name="Kakrana A."/>
            <person name="Tang H."/>
            <person name="Ray J."/>
            <person name="Groenendijk J."/>
            <person name="Arikit S."/>
            <person name="Mathioni S.M."/>
            <person name="Nakano M."/>
            <person name="Shan H."/>
            <person name="Telgmann-Rauber A."/>
            <person name="Kanno A."/>
            <person name="Yue Z."/>
            <person name="Chen H."/>
            <person name="Li W."/>
            <person name="Chen Y."/>
            <person name="Xu X."/>
            <person name="Zhang Y."/>
            <person name="Luo S."/>
            <person name="Chen H."/>
            <person name="Gao J."/>
            <person name="Mao Z."/>
            <person name="Pires J.C."/>
            <person name="Luo M."/>
            <person name="Kudrna D."/>
            <person name="Wing R.A."/>
            <person name="Meyers B.C."/>
            <person name="Yi K."/>
            <person name="Kong H."/>
            <person name="Lavrijsen P."/>
            <person name="Sunseri F."/>
            <person name="Falavigna A."/>
            <person name="Ye Y."/>
            <person name="Leebens-Mack J.H."/>
            <person name="Chen G."/>
        </authorList>
    </citation>
    <scope>NUCLEOTIDE SEQUENCE [LARGE SCALE GENOMIC DNA]</scope>
    <source>
        <strain evidence="2">cv. DH0086</strain>
    </source>
</reference>
<accession>A0A5P1ERV7</accession>
<dbReference type="AlphaFoldDB" id="A0A5P1ERV7"/>
<name>A0A5P1ERV7_ASPOF</name>
<sequence length="83" mass="8777">MSARARFFSAATASAARCHGQGKVVGQIVRSDMVGQLIAAMPMVIMVAPSRNTAYERLSLEEEEMAMASDTIGLMGQSSPTPT</sequence>